<accession>A0ABU7CN23</accession>
<keyword evidence="4" id="KW-1185">Reference proteome</keyword>
<gene>
    <name evidence="3" type="ORF">ATANTOWER_029880</name>
</gene>
<dbReference type="SUPFAM" id="SSF52540">
    <property type="entry name" value="P-loop containing nucleoside triphosphate hydrolases"/>
    <property type="match status" value="1"/>
</dbReference>
<dbReference type="InterPro" id="IPR000863">
    <property type="entry name" value="Sulfotransferase_dom"/>
</dbReference>
<protein>
    <recommendedName>
        <fullName evidence="1">Sulfotransferase</fullName>
        <ecNumber evidence="1">2.8.2.-</ecNumber>
    </recommendedName>
</protein>
<keyword evidence="1" id="KW-0808">Transferase</keyword>
<evidence type="ECO:0000256" key="1">
    <source>
        <dbReference type="RuleBase" id="RU361155"/>
    </source>
</evidence>
<evidence type="ECO:0000313" key="3">
    <source>
        <dbReference type="EMBL" id="MED6262929.1"/>
    </source>
</evidence>
<name>A0ABU7CN23_9TELE</name>
<dbReference type="Gene3D" id="3.40.50.300">
    <property type="entry name" value="P-loop containing nucleotide triphosphate hydrolases"/>
    <property type="match status" value="1"/>
</dbReference>
<evidence type="ECO:0000259" key="2">
    <source>
        <dbReference type="Pfam" id="PF00685"/>
    </source>
</evidence>
<proteinExistence type="inferred from homology"/>
<dbReference type="EC" id="2.8.2.-" evidence="1"/>
<dbReference type="Pfam" id="PF00685">
    <property type="entry name" value="Sulfotransfer_1"/>
    <property type="match status" value="1"/>
</dbReference>
<comment type="caution">
    <text evidence="3">The sequence shown here is derived from an EMBL/GenBank/DDBJ whole genome shotgun (WGS) entry which is preliminary data.</text>
</comment>
<sequence>MLGNLEKPINITVMFKAVGGSRSTRCEPTHARGEHANSMQKYPRPGTEPRTFLLGKIIDEIKELQKFSTDLELFLCFISGVAGDWKNHLTPEEAEHFDAVFKEKMKDVKYKFAWD</sequence>
<dbReference type="Proteomes" id="UP001345963">
    <property type="component" value="Unassembled WGS sequence"/>
</dbReference>
<evidence type="ECO:0000313" key="4">
    <source>
        <dbReference type="Proteomes" id="UP001345963"/>
    </source>
</evidence>
<reference evidence="3 4" key="1">
    <citation type="submission" date="2021-07" db="EMBL/GenBank/DDBJ databases">
        <authorList>
            <person name="Palmer J.M."/>
        </authorList>
    </citation>
    <scope>NUCLEOTIDE SEQUENCE [LARGE SCALE GENOMIC DNA]</scope>
    <source>
        <strain evidence="3 4">AT_MEX2019</strain>
        <tissue evidence="3">Muscle</tissue>
    </source>
</reference>
<dbReference type="EMBL" id="JAHUTI010096370">
    <property type="protein sequence ID" value="MED6262929.1"/>
    <property type="molecule type" value="Genomic_DNA"/>
</dbReference>
<dbReference type="InterPro" id="IPR027417">
    <property type="entry name" value="P-loop_NTPase"/>
</dbReference>
<feature type="domain" description="Sulfotransferase" evidence="2">
    <location>
        <begin position="75"/>
        <end position="108"/>
    </location>
</feature>
<organism evidence="3 4">
    <name type="scientific">Ataeniobius toweri</name>
    <dbReference type="NCBI Taxonomy" id="208326"/>
    <lineage>
        <taxon>Eukaryota</taxon>
        <taxon>Metazoa</taxon>
        <taxon>Chordata</taxon>
        <taxon>Craniata</taxon>
        <taxon>Vertebrata</taxon>
        <taxon>Euteleostomi</taxon>
        <taxon>Actinopterygii</taxon>
        <taxon>Neopterygii</taxon>
        <taxon>Teleostei</taxon>
        <taxon>Neoteleostei</taxon>
        <taxon>Acanthomorphata</taxon>
        <taxon>Ovalentaria</taxon>
        <taxon>Atherinomorphae</taxon>
        <taxon>Cyprinodontiformes</taxon>
        <taxon>Goodeidae</taxon>
        <taxon>Ataeniobius</taxon>
    </lineage>
</organism>
<comment type="similarity">
    <text evidence="1">Belongs to the sulfotransferase 1 family.</text>
</comment>